<dbReference type="GO" id="GO:0070681">
    <property type="term" value="P:glutaminyl-tRNAGln biosynthesis via transamidation"/>
    <property type="evidence" value="ECO:0007669"/>
    <property type="project" value="TreeGrafter"/>
</dbReference>
<dbReference type="PANTHER" id="PTHR11659">
    <property type="entry name" value="GLUTAMYL-TRNA GLN AMIDOTRANSFERASE SUBUNIT B MITOCHONDRIAL AND PROKARYOTIC PET112-RELATED"/>
    <property type="match status" value="1"/>
</dbReference>
<dbReference type="AlphaFoldDB" id="A0A4R6AAH2"/>
<dbReference type="EMBL" id="SNAA01000008">
    <property type="protein sequence ID" value="TDL79734.1"/>
    <property type="molecule type" value="Genomic_DNA"/>
</dbReference>
<dbReference type="GO" id="GO:0005524">
    <property type="term" value="F:ATP binding"/>
    <property type="evidence" value="ECO:0007669"/>
    <property type="project" value="UniProtKB-KW"/>
</dbReference>
<dbReference type="Gene3D" id="1.10.150.380">
    <property type="entry name" value="GatB domain, N-terminal subdomain"/>
    <property type="match status" value="1"/>
</dbReference>
<dbReference type="InterPro" id="IPR004413">
    <property type="entry name" value="GatB"/>
</dbReference>
<dbReference type="NCBIfam" id="NF004015">
    <property type="entry name" value="PRK05477.1-5"/>
    <property type="match status" value="1"/>
</dbReference>
<protein>
    <recommendedName>
        <fullName evidence="3 11">Aspartyl/glutamyl-tRNA(Asn/Gln) amidotransferase subunit B</fullName>
        <shortName evidence="11">Asp/Glu-ADT subunit B</shortName>
        <ecNumber evidence="11">6.3.5.-</ecNumber>
    </recommendedName>
</protein>
<dbReference type="Proteomes" id="UP000295701">
    <property type="component" value="Unassembled WGS sequence"/>
</dbReference>
<dbReference type="GO" id="GO:0016740">
    <property type="term" value="F:transferase activity"/>
    <property type="evidence" value="ECO:0007669"/>
    <property type="project" value="UniProtKB-KW"/>
</dbReference>
<dbReference type="InterPro" id="IPR042114">
    <property type="entry name" value="GatB_C_1"/>
</dbReference>
<comment type="function">
    <text evidence="8 11">Allows the formation of correctly charged Asn-tRNA(Asn) or Gln-tRNA(Gln) through the transamidation of misacylated Asp-tRNA(Asn) or Glu-tRNA(Gln) in organisms which lack either or both of asparaginyl-tRNA or glutaminyl-tRNA synthetases. The reaction takes place in the presence of glutamine and ATP through an activated phospho-Asp-tRNA(Asn) or phospho-Glu-tRNA(Gln).</text>
</comment>
<dbReference type="NCBIfam" id="NF004014">
    <property type="entry name" value="PRK05477.1-4"/>
    <property type="match status" value="1"/>
</dbReference>
<evidence type="ECO:0000256" key="10">
    <source>
        <dbReference type="ARBA" id="ARBA00047913"/>
    </source>
</evidence>
<evidence type="ECO:0000256" key="3">
    <source>
        <dbReference type="ARBA" id="ARBA00016923"/>
    </source>
</evidence>
<dbReference type="PROSITE" id="PS01234">
    <property type="entry name" value="GATB"/>
    <property type="match status" value="1"/>
</dbReference>
<dbReference type="NCBIfam" id="NF004012">
    <property type="entry name" value="PRK05477.1-2"/>
    <property type="match status" value="1"/>
</dbReference>
<dbReference type="Gene3D" id="1.10.10.410">
    <property type="match status" value="1"/>
</dbReference>
<gene>
    <name evidence="11 13" type="primary">gatB</name>
    <name evidence="13" type="ORF">E2L08_09015</name>
</gene>
<dbReference type="HAMAP" id="MF_00121">
    <property type="entry name" value="GatB"/>
    <property type="match status" value="1"/>
</dbReference>
<proteinExistence type="inferred from homology"/>
<dbReference type="InterPro" id="IPR018027">
    <property type="entry name" value="Asn/Gln_amidotransferase"/>
</dbReference>
<keyword evidence="13" id="KW-0808">Transferase</keyword>
<keyword evidence="5 11" id="KW-0547">Nucleotide-binding</keyword>
<dbReference type="OrthoDB" id="9804078at2"/>
<dbReference type="NCBIfam" id="TIGR00133">
    <property type="entry name" value="gatB"/>
    <property type="match status" value="1"/>
</dbReference>
<dbReference type="EC" id="6.3.5.-" evidence="11"/>
<keyword evidence="4 11" id="KW-0436">Ligase</keyword>
<comment type="caution">
    <text evidence="13">The sequence shown here is derived from an EMBL/GenBank/DDBJ whole genome shotgun (WGS) entry which is preliminary data.</text>
</comment>
<evidence type="ECO:0000313" key="14">
    <source>
        <dbReference type="Proteomes" id="UP000295701"/>
    </source>
</evidence>
<evidence type="ECO:0000256" key="4">
    <source>
        <dbReference type="ARBA" id="ARBA00022598"/>
    </source>
</evidence>
<reference evidence="13 14" key="1">
    <citation type="submission" date="2019-03" db="EMBL/GenBank/DDBJ databases">
        <title>Primorskyibacter sp. SS33 isolated from sediments.</title>
        <authorList>
            <person name="Xunke S."/>
        </authorList>
    </citation>
    <scope>NUCLEOTIDE SEQUENCE [LARGE SCALE GENOMIC DNA]</scope>
    <source>
        <strain evidence="13 14">SS33</strain>
    </source>
</reference>
<evidence type="ECO:0000256" key="8">
    <source>
        <dbReference type="ARBA" id="ARBA00024799"/>
    </source>
</evidence>
<evidence type="ECO:0000256" key="7">
    <source>
        <dbReference type="ARBA" id="ARBA00022917"/>
    </source>
</evidence>
<evidence type="ECO:0000256" key="6">
    <source>
        <dbReference type="ARBA" id="ARBA00022840"/>
    </source>
</evidence>
<dbReference type="InterPro" id="IPR017958">
    <property type="entry name" value="Gln-tRNA_amidoTrfase_suB_CS"/>
</dbReference>
<name>A0A4R6AAH2_9RHOB</name>
<dbReference type="InterPro" id="IPR017959">
    <property type="entry name" value="Asn/Gln-tRNA_amidoTrfase_suB/E"/>
</dbReference>
<dbReference type="InterPro" id="IPR023168">
    <property type="entry name" value="GatB_Yqey_C_2"/>
</dbReference>
<dbReference type="Pfam" id="PF02637">
    <property type="entry name" value="GatB_Yqey"/>
    <property type="match status" value="1"/>
</dbReference>
<evidence type="ECO:0000256" key="11">
    <source>
        <dbReference type="HAMAP-Rule" id="MF_00121"/>
    </source>
</evidence>
<dbReference type="SUPFAM" id="SSF55931">
    <property type="entry name" value="Glutamine synthetase/guanido kinase"/>
    <property type="match status" value="1"/>
</dbReference>
<sequence>MLDLTFEAPKPKVIQGALHDWELVIGLEVHAQVASRAKLFSGASTEFGAEPNSNVAFVDAGMPGMLPVINEGCVALAVKTGLGLKAEIHLESAFDRKNYFYPDLPQGYQISQLYAPLVGEGEVIVDMAPGIARRVRIERIHLEQDAGKSIHDMDPAMSFVDLNRTGVALMEIVSRPDIRGPEEAAAYILKLRQIMRYLGTCNGDMQNGNLRADVNVSVCRPGDYERFIETGDFGHLGTRCEIKNMNSTRFIQQAIEAEARRQIAILEDGGQIVQETRLFDVDKGETRPMRSKEEAHDYRYFPDPDLLPLSIEQAWVDEIAASLPELPDARKARFVAEYGMTEYDAGVLTAETDYAAFFEEVAATSGDGKASANWVINELFGRLKKDDREIGDSPVSAAQLGRIVALIKTGEISGKIAKDLFEIVYTEGGDPAEIVEARGMKQVTDTGAIETAVDEVIAANPAQVEKAKANPKLAGWFVGQVMKATGGKANPAAVNRIVAEKLGL</sequence>
<accession>A0A4R6AAH2</accession>
<comment type="catalytic activity">
    <reaction evidence="9 11">
        <text>L-aspartyl-tRNA(Asn) + L-glutamine + ATP + H2O = L-asparaginyl-tRNA(Asn) + L-glutamate + ADP + phosphate + 2 H(+)</text>
        <dbReference type="Rhea" id="RHEA:14513"/>
        <dbReference type="Rhea" id="RHEA-COMP:9674"/>
        <dbReference type="Rhea" id="RHEA-COMP:9677"/>
        <dbReference type="ChEBI" id="CHEBI:15377"/>
        <dbReference type="ChEBI" id="CHEBI:15378"/>
        <dbReference type="ChEBI" id="CHEBI:29985"/>
        <dbReference type="ChEBI" id="CHEBI:30616"/>
        <dbReference type="ChEBI" id="CHEBI:43474"/>
        <dbReference type="ChEBI" id="CHEBI:58359"/>
        <dbReference type="ChEBI" id="CHEBI:78515"/>
        <dbReference type="ChEBI" id="CHEBI:78516"/>
        <dbReference type="ChEBI" id="CHEBI:456216"/>
    </reaction>
</comment>
<keyword evidence="6 11" id="KW-0067">ATP-binding</keyword>
<evidence type="ECO:0000313" key="13">
    <source>
        <dbReference type="EMBL" id="TDL79734.1"/>
    </source>
</evidence>
<comment type="subunit">
    <text evidence="2 11">Heterotrimer of A, B and C subunits.</text>
</comment>
<dbReference type="InterPro" id="IPR014746">
    <property type="entry name" value="Gln_synth/guanido_kin_cat_dom"/>
</dbReference>
<keyword evidence="7 11" id="KW-0648">Protein biosynthesis</keyword>
<dbReference type="GO" id="GO:0050566">
    <property type="term" value="F:asparaginyl-tRNA synthase (glutamine-hydrolyzing) activity"/>
    <property type="evidence" value="ECO:0007669"/>
    <property type="project" value="RHEA"/>
</dbReference>
<dbReference type="RefSeq" id="WP_133396744.1">
    <property type="nucleotide sequence ID" value="NZ_SNAA01000008.1"/>
</dbReference>
<evidence type="ECO:0000256" key="5">
    <source>
        <dbReference type="ARBA" id="ARBA00022741"/>
    </source>
</evidence>
<dbReference type="FunFam" id="1.10.150.380:FF:000001">
    <property type="entry name" value="Aspartyl/glutamyl-tRNA(Asn/Gln) amidotransferase subunit B"/>
    <property type="match status" value="1"/>
</dbReference>
<dbReference type="SMART" id="SM00845">
    <property type="entry name" value="GatB_Yqey"/>
    <property type="match status" value="1"/>
</dbReference>
<feature type="domain" description="Asn/Gln amidotransferase" evidence="12">
    <location>
        <begin position="356"/>
        <end position="502"/>
    </location>
</feature>
<dbReference type="GO" id="GO:0050567">
    <property type="term" value="F:glutaminyl-tRNA synthase (glutamine-hydrolyzing) activity"/>
    <property type="evidence" value="ECO:0007669"/>
    <property type="project" value="UniProtKB-UniRule"/>
</dbReference>
<dbReference type="InterPro" id="IPR003789">
    <property type="entry name" value="Asn/Gln_tRNA_amidoTrase-B-like"/>
</dbReference>
<dbReference type="PANTHER" id="PTHR11659:SF0">
    <property type="entry name" value="GLUTAMYL-TRNA(GLN) AMIDOTRANSFERASE SUBUNIT B, MITOCHONDRIAL"/>
    <property type="match status" value="1"/>
</dbReference>
<evidence type="ECO:0000256" key="9">
    <source>
        <dbReference type="ARBA" id="ARBA00047380"/>
    </source>
</evidence>
<keyword evidence="14" id="KW-1185">Reference proteome</keyword>
<dbReference type="SUPFAM" id="SSF89095">
    <property type="entry name" value="GatB/YqeY motif"/>
    <property type="match status" value="1"/>
</dbReference>
<evidence type="ECO:0000256" key="1">
    <source>
        <dbReference type="ARBA" id="ARBA00005306"/>
    </source>
</evidence>
<dbReference type="InterPro" id="IPR006075">
    <property type="entry name" value="Asn/Gln-tRNA_Trfase_suB/E_cat"/>
</dbReference>
<comment type="similarity">
    <text evidence="1 11">Belongs to the GatB/GatE family. GatB subfamily.</text>
</comment>
<dbReference type="FunFam" id="1.10.10.410:FF:000001">
    <property type="entry name" value="Aspartyl/glutamyl-tRNA(Asn/Gln) amidotransferase subunit B"/>
    <property type="match status" value="1"/>
</dbReference>
<dbReference type="GO" id="GO:0006412">
    <property type="term" value="P:translation"/>
    <property type="evidence" value="ECO:0007669"/>
    <property type="project" value="UniProtKB-UniRule"/>
</dbReference>
<comment type="catalytic activity">
    <reaction evidence="10 11">
        <text>L-glutamyl-tRNA(Gln) + L-glutamine + ATP + H2O = L-glutaminyl-tRNA(Gln) + L-glutamate + ADP + phosphate + H(+)</text>
        <dbReference type="Rhea" id="RHEA:17521"/>
        <dbReference type="Rhea" id="RHEA-COMP:9681"/>
        <dbReference type="Rhea" id="RHEA-COMP:9684"/>
        <dbReference type="ChEBI" id="CHEBI:15377"/>
        <dbReference type="ChEBI" id="CHEBI:15378"/>
        <dbReference type="ChEBI" id="CHEBI:29985"/>
        <dbReference type="ChEBI" id="CHEBI:30616"/>
        <dbReference type="ChEBI" id="CHEBI:43474"/>
        <dbReference type="ChEBI" id="CHEBI:58359"/>
        <dbReference type="ChEBI" id="CHEBI:78520"/>
        <dbReference type="ChEBI" id="CHEBI:78521"/>
        <dbReference type="ChEBI" id="CHEBI:456216"/>
    </reaction>
</comment>
<evidence type="ECO:0000256" key="2">
    <source>
        <dbReference type="ARBA" id="ARBA00011123"/>
    </source>
</evidence>
<evidence type="ECO:0000259" key="12">
    <source>
        <dbReference type="SMART" id="SM00845"/>
    </source>
</evidence>
<dbReference type="Pfam" id="PF02934">
    <property type="entry name" value="GatB_N"/>
    <property type="match status" value="1"/>
</dbReference>
<organism evidence="13 14">
    <name type="scientific">Palleronia sediminis</name>
    <dbReference type="NCBI Taxonomy" id="2547833"/>
    <lineage>
        <taxon>Bacteria</taxon>
        <taxon>Pseudomonadati</taxon>
        <taxon>Pseudomonadota</taxon>
        <taxon>Alphaproteobacteria</taxon>
        <taxon>Rhodobacterales</taxon>
        <taxon>Roseobacteraceae</taxon>
        <taxon>Palleronia</taxon>
    </lineage>
</organism>